<feature type="domain" description="Plasmid pRiA4b Orf3-like" evidence="2">
    <location>
        <begin position="12"/>
        <end position="135"/>
    </location>
</feature>
<dbReference type="Gene3D" id="3.10.290.30">
    <property type="entry name" value="MM3350-like"/>
    <property type="match status" value="1"/>
</dbReference>
<dbReference type="Proteomes" id="UP001209317">
    <property type="component" value="Unassembled WGS sequence"/>
</dbReference>
<reference evidence="3" key="1">
    <citation type="submission" date="2022-10" db="EMBL/GenBank/DDBJ databases">
        <authorList>
            <person name="Kim H.S."/>
            <person name="Kim J.-S."/>
            <person name="Suh M.K."/>
            <person name="Eom M.K."/>
            <person name="Lee J.-S."/>
        </authorList>
    </citation>
    <scope>NUCLEOTIDE SEQUENCE</scope>
    <source>
        <strain evidence="3">LIP-5</strain>
    </source>
</reference>
<comment type="caution">
    <text evidence="3">The sequence shown here is derived from an EMBL/GenBank/DDBJ whole genome shotgun (WGS) entry which is preliminary data.</text>
</comment>
<gene>
    <name evidence="3" type="ORF">OD355_12310</name>
</gene>
<sequence>MALLKFRIHPEEDDTVYRDVIIKHSQNFEALHNIILDAYLFDKKHEATFYRSTEDWRRGREISLQKYDKEYRAEPLLMRDTKIASEIFDTNQRFIYEYDFTKKWVFYVSLISVIREEDKTKQYPLVSRVEGTGPQQYKKGNAAMPGKQFIDIEEKYDLHKDAEGFGREGEGLEDMPTDTDDE</sequence>
<protein>
    <submittedName>
        <fullName evidence="3">Plasmid pRiA4b ORF-3 family protein</fullName>
    </submittedName>
</protein>
<organism evidence="3 4">
    <name type="scientific">Haoranjiania flava</name>
    <dbReference type="NCBI Taxonomy" id="1856322"/>
    <lineage>
        <taxon>Bacteria</taxon>
        <taxon>Pseudomonadati</taxon>
        <taxon>Bacteroidota</taxon>
        <taxon>Chitinophagia</taxon>
        <taxon>Chitinophagales</taxon>
        <taxon>Chitinophagaceae</taxon>
        <taxon>Haoranjiania</taxon>
    </lineage>
</organism>
<keyword evidence="4" id="KW-1185">Reference proteome</keyword>
<evidence type="ECO:0000256" key="1">
    <source>
        <dbReference type="SAM" id="MobiDB-lite"/>
    </source>
</evidence>
<dbReference type="RefSeq" id="WP_263038791.1">
    <property type="nucleotide sequence ID" value="NZ_JAOTPL010000022.1"/>
</dbReference>
<proteinExistence type="predicted"/>
<dbReference type="AlphaFoldDB" id="A0AAE3IQM9"/>
<dbReference type="InterPro" id="IPR012912">
    <property type="entry name" value="Plasmid_pRiA4b_Orf3-like"/>
</dbReference>
<dbReference type="InterPro" id="IPR024047">
    <property type="entry name" value="MM3350-like_sf"/>
</dbReference>
<feature type="region of interest" description="Disordered" evidence="1">
    <location>
        <begin position="163"/>
        <end position="182"/>
    </location>
</feature>
<accession>A0AAE3IQM9</accession>
<evidence type="ECO:0000259" key="2">
    <source>
        <dbReference type="Pfam" id="PF07929"/>
    </source>
</evidence>
<name>A0AAE3IQM9_9BACT</name>
<dbReference type="EMBL" id="JAOTPL010000022">
    <property type="protein sequence ID" value="MCU7695303.1"/>
    <property type="molecule type" value="Genomic_DNA"/>
</dbReference>
<dbReference type="SUPFAM" id="SSF159941">
    <property type="entry name" value="MM3350-like"/>
    <property type="match status" value="1"/>
</dbReference>
<dbReference type="Pfam" id="PF07929">
    <property type="entry name" value="PRiA4_ORF3"/>
    <property type="match status" value="1"/>
</dbReference>
<evidence type="ECO:0000313" key="3">
    <source>
        <dbReference type="EMBL" id="MCU7695303.1"/>
    </source>
</evidence>
<feature type="compositionally biased region" description="Acidic residues" evidence="1">
    <location>
        <begin position="171"/>
        <end position="182"/>
    </location>
</feature>
<evidence type="ECO:0000313" key="4">
    <source>
        <dbReference type="Proteomes" id="UP001209317"/>
    </source>
</evidence>